<feature type="region of interest" description="Disordered" evidence="2">
    <location>
        <begin position="4130"/>
        <end position="4210"/>
    </location>
</feature>
<dbReference type="CDD" id="cd06174">
    <property type="entry name" value="MFS"/>
    <property type="match status" value="1"/>
</dbReference>
<feature type="transmembrane region" description="Helical" evidence="3">
    <location>
        <begin position="1407"/>
        <end position="1427"/>
    </location>
</feature>
<protein>
    <submittedName>
        <fullName evidence="6">EF-hand domain-containing protein</fullName>
    </submittedName>
</protein>
<feature type="transmembrane region" description="Helical" evidence="3">
    <location>
        <begin position="1602"/>
        <end position="1621"/>
    </location>
</feature>
<dbReference type="SMART" id="SM01375">
    <property type="entry name" value="Dynein_light"/>
    <property type="match status" value="1"/>
</dbReference>
<dbReference type="WBParaSite" id="maker-uti_cns_0002513-snap-gene-0.2-mRNA-1">
    <property type="protein sequence ID" value="maker-uti_cns_0002513-snap-gene-0.2-mRNA-1"/>
    <property type="gene ID" value="maker-uti_cns_0002513-snap-gene-0.2"/>
</dbReference>
<feature type="transmembrane region" description="Helical" evidence="3">
    <location>
        <begin position="1082"/>
        <end position="1104"/>
    </location>
</feature>
<feature type="transmembrane region" description="Helical" evidence="3">
    <location>
        <begin position="1676"/>
        <end position="1694"/>
    </location>
</feature>
<dbReference type="InterPro" id="IPR002048">
    <property type="entry name" value="EF_hand_dom"/>
</dbReference>
<name>A0A1I8GND9_9PLAT</name>
<feature type="compositionally biased region" description="Polar residues" evidence="2">
    <location>
        <begin position="4130"/>
        <end position="4143"/>
    </location>
</feature>
<feature type="transmembrane region" description="Helical" evidence="3">
    <location>
        <begin position="1447"/>
        <end position="1473"/>
    </location>
</feature>
<dbReference type="Pfam" id="PF01221">
    <property type="entry name" value="Dynein_light"/>
    <property type="match status" value="1"/>
</dbReference>
<feature type="compositionally biased region" description="Pro residues" evidence="2">
    <location>
        <begin position="4252"/>
        <end position="4273"/>
    </location>
</feature>
<dbReference type="SMART" id="SM00054">
    <property type="entry name" value="EFh"/>
    <property type="match status" value="2"/>
</dbReference>
<feature type="region of interest" description="Disordered" evidence="2">
    <location>
        <begin position="2164"/>
        <end position="2184"/>
    </location>
</feature>
<dbReference type="CDD" id="cd00051">
    <property type="entry name" value="EFh"/>
    <property type="match status" value="1"/>
</dbReference>
<feature type="compositionally biased region" description="Low complexity" evidence="2">
    <location>
        <begin position="4151"/>
        <end position="4161"/>
    </location>
</feature>
<feature type="compositionally biased region" description="Polar residues" evidence="2">
    <location>
        <begin position="2467"/>
        <end position="2484"/>
    </location>
</feature>
<evidence type="ECO:0000256" key="1">
    <source>
        <dbReference type="ARBA" id="ARBA00022837"/>
    </source>
</evidence>
<feature type="transmembrane region" description="Helical" evidence="3">
    <location>
        <begin position="1706"/>
        <end position="1725"/>
    </location>
</feature>
<feature type="domain" description="EF-hand" evidence="4">
    <location>
        <begin position="558"/>
        <end position="593"/>
    </location>
</feature>
<dbReference type="InterPro" id="IPR011992">
    <property type="entry name" value="EF-hand-dom_pair"/>
</dbReference>
<feature type="transmembrane region" description="Helical" evidence="3">
    <location>
        <begin position="3613"/>
        <end position="3633"/>
    </location>
</feature>
<dbReference type="PROSITE" id="PS50222">
    <property type="entry name" value="EF_HAND_2"/>
    <property type="match status" value="1"/>
</dbReference>
<dbReference type="InterPro" id="IPR001372">
    <property type="entry name" value="Dynein_light_chain_typ-1/2"/>
</dbReference>
<evidence type="ECO:0000256" key="2">
    <source>
        <dbReference type="SAM" id="MobiDB-lite"/>
    </source>
</evidence>
<evidence type="ECO:0000256" key="3">
    <source>
        <dbReference type="SAM" id="Phobius"/>
    </source>
</evidence>
<feature type="transmembrane region" description="Helical" evidence="3">
    <location>
        <begin position="1573"/>
        <end position="1596"/>
    </location>
</feature>
<feature type="transmembrane region" description="Helical" evidence="3">
    <location>
        <begin position="910"/>
        <end position="931"/>
    </location>
</feature>
<proteinExistence type="predicted"/>
<dbReference type="InterPro" id="IPR037177">
    <property type="entry name" value="DLC_sf"/>
</dbReference>
<evidence type="ECO:0000313" key="5">
    <source>
        <dbReference type="Proteomes" id="UP000095280"/>
    </source>
</evidence>
<keyword evidence="1" id="KW-0106">Calcium</keyword>
<feature type="region of interest" description="Disordered" evidence="2">
    <location>
        <begin position="479"/>
        <end position="522"/>
    </location>
</feature>
<dbReference type="Gene3D" id="3.30.740.10">
    <property type="entry name" value="Protein Inhibitor Of Neuronal Nitric Oxide Synthase"/>
    <property type="match status" value="1"/>
</dbReference>
<feature type="region of interest" description="Disordered" evidence="2">
    <location>
        <begin position="4242"/>
        <end position="4359"/>
    </location>
</feature>
<feature type="transmembrane region" description="Helical" evidence="3">
    <location>
        <begin position="1824"/>
        <end position="1848"/>
    </location>
</feature>
<feature type="transmembrane region" description="Helical" evidence="3">
    <location>
        <begin position="1854"/>
        <end position="1874"/>
    </location>
</feature>
<dbReference type="GO" id="GO:0007017">
    <property type="term" value="P:microtubule-based process"/>
    <property type="evidence" value="ECO:0007669"/>
    <property type="project" value="InterPro"/>
</dbReference>
<feature type="region of interest" description="Disordered" evidence="2">
    <location>
        <begin position="188"/>
        <end position="216"/>
    </location>
</feature>
<feature type="transmembrane region" description="Helical" evidence="3">
    <location>
        <begin position="1930"/>
        <end position="1951"/>
    </location>
</feature>
<feature type="transmembrane region" description="Helical" evidence="3">
    <location>
        <begin position="1312"/>
        <end position="1337"/>
    </location>
</feature>
<keyword evidence="5" id="KW-1185">Reference proteome</keyword>
<sequence>PRRAGTSAGMPVPAAGRLRGVWQLDGASPNRVADGAAMTNADSMSSSLSSWAGLVNSPSAKHLAACVDQFPTEVYSHGAGSLVGVDSRQPSDVLGGHAQQRQTDGAVDFAAGIAAVAAAGCSSINSSCTAASMIDSCPADADMTNLEANATAPLPLAWQAMASQARSTRFCCCCSISCGCNPKLGIRKRSRTSQSRPPERKRRRTCTGSSTRSSGCPVAARSYCRRSPPWPDAAAADVVALGLRRHAQSATHVRPLQVVLHGGGVQTPVRVVVAQDVVMAEALNVVLIESRIGIFELFLSHGHQTHEKRLGQQRQVDSGVALAGQVEVPGPILWEQQQELTQRKDVVASGAPIVPAKFAGRPGLAVAKADTCRRFQVEHVGHTVPGPGIVHQLGPVVHQERPIGGQQAADGRATGAAVQPQDQRRLFRRLLRALHQPVEQAAVRLLSRLQVAGVLAKSWTHRRLAWQVDDACPTMALTLPLASDPASDPAVKSPSSPATTPHHQPQQQQPPPSPAKLTSQPEEIGSNPFLDAFFAVDKDHSESITSEELSDYMSNSQFENNFGEKWMKLFDEDADGTITLEEYCNVLGLNPKQARVYRDKKVRAVCLKENRLTEDVACISASMQLETQLDVIEVFREAQRRSQQARDIAAYMKTQLDQQFGRLWHIVLLTGQYWASYSHEPGMALFFKSNKFIHGVFLLGDVQDSSLQADAGRLKVLSVVGLLDGFDGFHVEDGECGRTLQGHLAPVDAAENLLTARGDARINAGSVEATIGEAQQQQGPHSFVHRLHRSLVGPKLQQAARCHHRLLLLLLLHVNAVQLPFAFDQLHDPLGSGLGLGDGIANSVGVAQLGQQGGVELGKAQLQLLPPRRSLGTSGALLFGRWLASALRLRPRRSDGRKRFLLRRMRSSNWLLLWLLCWLPLIFSGLCLVSCESCRLSLPGWGSFRLSLLGWSSFRLSLLGWGSIRLSLLGWGSFRLSLLGWGSFRLSLLGLSGFRLSLLGWGSFRLSFISHWLRIIGWGSFRLSLLGLSGFRLSLLGWGSFRLSLLGLSGFRLSLLGWGSFRLSFISHWLRIIGWGSFRLSLLGWGSFWLSFISHWLCIIDWSIFRHWLRILGWGSFRLSLISHWLRILGWGSFRLSLISHWLRILGWGGFQLSLLGWCSFRLSLIGWGCFRLSFFYWGSFRLCLISHWLRTLGLGSFRWASFWLSLIGWGSFRLSLLGRDSFRFSLIGRGSFWFSLIGRGRFRLSLIGRGSFRFSLSGRGSFLFSLIGRGSFRLNFIDLGSFRLILTSHWLRILGWGSFRFLRLSLIGLSSFFWLSVIGLSSFFWLSVIGLSSFWLSLIGLSSFWLSLLGWSSFLLSIIGLSSFFWLIVIGLSSFRLSLIGLSSFLLSIIGLCSFLLSIIGLSSFFWLSLIGLSSFRLSLTGLSSFRLSLTGLSSFRLSLIGWSSFLLSIIGLSSFFWLIVIGLSSFLLSIIGLSSFFWLIVIGLSSFLLSIIGLSSFFWLIVIGLSSFRLSLIGWSSFLLSIIGLCSFLLSIIGLSSFFWLSLIGLSSFRLSLTGLSSFRLSLTGLSSFRLSLIGWSSFLLSIIRLSSFFWLIVIGLSSFLLSIIGLSSFFWLIVIGLSSFRLSLIGLSSFLLSIIGLCSFLLSIIGLSSFFWLSLIGLSSFRLSLTGLSSFRLSLIGLSSFRLSLIGLSSFRLSFIGLSSFRLSIIGLSSFFWLSVIGLSSFRLSLIGLSSFRLSLIGLSSFLLSIIGFFLLSVIGLSSFRLSLIGLSSFLLTIIGLSSFFWLSVIALSSFFLSAIGFNSFLLSVIGWGSFLLSLIGLNSFLLSVIGWGSFVLSLIGLNSFLLSVVGWGSIRLSVISWSSFLLSIIGLNSFRLSLISLISFRLSLISLSIFSLGIILFLSSFFSLSVIALSSFRLSIVGWSSFRLSIVGWSSFWLSIFYNLTLLDLVLPIPVRNFELATEAPLTLPVSESELYLASSAGVTPRMRACCRTLAGLKRSGGVARSIVATVFTPCGSSMPARICLLLAAMRGSTRVTSSASMSCRMVRSSGWQRFHFCLLGNGVDIVSNRRIPRFLKGPKVNNSKNWPPTRPSPLLVVSGQQQHSLHGTVDRVLRTGVPSELREAARVRSQPVPRLPRTPIVTPHRLSSCRRLRRYQLGRNRHADTPWCRPQQPRQMQLPRRPRPRRRLAIAASVAVAVAQSALLSPVDSDVELIDLPPHPGSRWLRSPKQSCNGSLCRHQISLGLGHLAVMSPSFPTSRAPGHAEQLDTFNCLLDRIDRYRQFCGSCRFVRLAKDVFGRALPVRLRLLPPGGSVGVVGAAVSCHQELTDGPVAHTQHQSELAAAGRCVKMYTESGQPNLQVEFSWPRRLHLEFQHAVSIGANWPADAAVARLTAVDGVRQTAKDARVATGQVTPLLSLSELQLEQLARPAKDNIPRPGRWVMTNCSGSVRKKNSLESVSAAIAAQPMSTSRHSPRTKQANQLPPTGVRKPGAKPAPFLYPRTRWNGMPASLRGDAKLSLGASRRERRRWWLPDVVKLLLVLSGRLSQLALACSQALRRRTFTRDEPETFTRDKIRDVHLRRNQRRSPETNKTIDHQTFTRDDHQTFTQDEIRDVHVLETNQTIDHQTFTRDDHQTFTQDEIRDVHVLETNQTIDHQTFTRDDHQTFTQDEIRDVHVLETNQTIDHQTFTRDDHQTFTQDEIRDVHVLETNQTIDHQTFTRDDHQTFTQDEIRDVHVLETNQTIDHQTFIRDDHQTFTQDEIRDVHVLETNQTIDHQTFTRDDHQTFTRDDHQAFTQDEIRHVHSRRQIRIVKNVTSLYSAMYRHRLVYTLADSTRLSAAMPVSQTLDRQNPAIVTNARTKALHNSQPMQKHWMLSGCSSRLHGRLRAAFREFIVDNCLTLLSDSGSSLSTRSLSRLNSFSWTSSSAAETARGLSLRCNSTKSVDVRDGDFSGVRIASAPGAQLRKNAVHFRHEKFVRLGLIPRRLGVPQLPVEYGANVGVHLVSDTKLLSANLLLTCWCVTATVQGAHELVDELRDVLGITQSRLQHLHGDAEILSRIVKIAHSTKQLVGDGQQLGGSRRLFEGGLVRDLSSRLELVERIWSPRPAMKASTLPSRRSTLLDRLSSLCPSDPACNRKFAAEARISGMRVTISSSRQSTARLQDTDLVRPDSRICLRRSADIDAYDPGLLRSSLSRRTIVYEGNTSLNKGLNSNEMALRPTLALLLALSSVLTLTTAVPSDWIEYTPGTCNIVISSPHGGSKRVSEIPDDRTDGCLDGGNVCRWEKGCSPADGSKCRASTFRDSYTQEAGYLWLMIAAMVVQHLSDTYGCQPHFVRSNVHRSKMDPNREPAEGTQGDPVALEAWQKYHDEYMSSAVAAIRSQWVKGLVFDIHGQTHAEQWTELGYLVSGYRLDNTPSDLASSSIRGLWSRSGADSAATSSLLTGAKSLGSMLEKRGQKVVPGPTYPSPNGGNYFSGGYIVERYGSLASGEVDSIQVEIPREIRFDSARRAAFAADLAASIDEFRNEAAHPNELLNLGLGPVHREFANPQPVNVWHRLLRVLAQVGAAAFLNGRSFSGESGHRGHAFNGVVGDLGKLLDGEIDGLINQVVRLAQIRVVGVHFLNLILLFAGIVIVRRSLLLLLLFLLTLSRLLAVVFPSARLALRGPSLRLLLTDSSSHRAAAGAAVSASTGQTDRADKVKIGCAAVRTRQRLRELGKRRRQIAGLRDQRSPAVAAQKSLRAAGRTGEYVECVRAVPGVLTVAAATMQLRLSGTAGAVQTDGVQEALSARGTVRAPVPHRAEKERPVNEREMIVHGHLMAAKDAGNLRTPTSSQRGEHQRLKLVILGRAVVLSDDVEFVLLAPRQNFQAVEVVQPAAEYVAAVAQLVLQGRRGGRRLLRVDQGGADAAATAAAHEVVAIVGPSCLLLPSTADQLRLRGGGRRSRMRMISHQLALAAGATEELLLIATNRLNMPELKRSSTTVAAAAGCSTDGRGEELIRRSITKMDWRRGGGGGRGGPRQSVRPASSVKSNAAKVFKLKLSQNFDMTNPQARPVTDTDNINNTSSSTGSFLQYLVELFDFEETDRLLVECERQLSTARLTLQLNEEERRRAACLGKLQYLQTRLRAFEQRNQLHQQHTEPSISAQPPTPSSCQSTQKPQHQQQPELLRSATGMRLTPSTHLLAQQERDRDIQQRRRRRVGRQLPSTMNGAPLLGRSLQQAAAAGNERSVNSAAGEASLPAQTPEITASRQQAALPPPAPPPPPPPATTPQPPPLPESVTRSAGFYKLGFAPGERGAAAPPLDGRLDGQRASLQRQRQRHRRNGGDSGGGSSYLDGQAKRFLKVTASSSGHQHQQRQPPDSIAVRLAMRDYERTFLQPRNPVNSPEPDA</sequence>
<feature type="compositionally biased region" description="Low complexity" evidence="2">
    <location>
        <begin position="206"/>
        <end position="216"/>
    </location>
</feature>
<feature type="transmembrane region" description="Helical" evidence="3">
    <location>
        <begin position="1349"/>
        <end position="1373"/>
    </location>
</feature>
<dbReference type="CDD" id="cd21454">
    <property type="entry name" value="DLC-like_TAL"/>
    <property type="match status" value="1"/>
</dbReference>
<feature type="compositionally biased region" description="Low complexity" evidence="2">
    <location>
        <begin position="496"/>
        <end position="507"/>
    </location>
</feature>
<dbReference type="SUPFAM" id="SSF47473">
    <property type="entry name" value="EF-hand"/>
    <property type="match status" value="1"/>
</dbReference>
<feature type="transmembrane region" description="Helical" evidence="3">
    <location>
        <begin position="1050"/>
        <end position="1070"/>
    </location>
</feature>
<feature type="compositionally biased region" description="Low complexity" evidence="2">
    <location>
        <begin position="2170"/>
        <end position="2180"/>
    </location>
</feature>
<evidence type="ECO:0000259" key="4">
    <source>
        <dbReference type="PROSITE" id="PS50222"/>
    </source>
</evidence>
<feature type="region of interest" description="Disordered" evidence="2">
    <location>
        <begin position="4005"/>
        <end position="4025"/>
    </location>
</feature>
<dbReference type="GO" id="GO:0005509">
    <property type="term" value="F:calcium ion binding"/>
    <property type="evidence" value="ECO:0007669"/>
    <property type="project" value="InterPro"/>
</dbReference>
<feature type="transmembrane region" description="Helical" evidence="3">
    <location>
        <begin position="1514"/>
        <end position="1535"/>
    </location>
</feature>
<feature type="compositionally biased region" description="Polar residues" evidence="2">
    <location>
        <begin position="4342"/>
        <end position="4355"/>
    </location>
</feature>
<reference evidence="6" key="1">
    <citation type="submission" date="2016-11" db="UniProtKB">
        <authorList>
            <consortium name="WormBaseParasite"/>
        </authorList>
    </citation>
    <scope>IDENTIFICATION</scope>
</reference>
<keyword evidence="3" id="KW-1133">Transmembrane helix</keyword>
<keyword evidence="3" id="KW-0472">Membrane</keyword>
<feature type="region of interest" description="Disordered" evidence="2">
    <location>
        <begin position="2582"/>
        <end position="2603"/>
    </location>
</feature>
<dbReference type="Gene3D" id="1.10.238.10">
    <property type="entry name" value="EF-hand"/>
    <property type="match status" value="1"/>
</dbReference>
<feature type="transmembrane region" description="Helical" evidence="3">
    <location>
        <begin position="986"/>
        <end position="1004"/>
    </location>
</feature>
<evidence type="ECO:0000313" key="6">
    <source>
        <dbReference type="WBParaSite" id="maker-uti_cns_0002513-snap-gene-0.2-mRNA-1"/>
    </source>
</evidence>
<feature type="region of interest" description="Disordered" evidence="2">
    <location>
        <begin position="4216"/>
        <end position="4235"/>
    </location>
</feature>
<dbReference type="SUPFAM" id="SSF54648">
    <property type="entry name" value="DLC"/>
    <property type="match status" value="1"/>
</dbReference>
<feature type="transmembrane region" description="Helical" evidence="3">
    <location>
        <begin position="1479"/>
        <end position="1507"/>
    </location>
</feature>
<feature type="transmembrane region" description="Helical" evidence="3">
    <location>
        <begin position="1737"/>
        <end position="1760"/>
    </location>
</feature>
<feature type="transmembrane region" description="Helical" evidence="3">
    <location>
        <begin position="1794"/>
        <end position="1817"/>
    </location>
</feature>
<feature type="transmembrane region" description="Helical" evidence="3">
    <location>
        <begin position="1016"/>
        <end position="1038"/>
    </location>
</feature>
<feature type="transmembrane region" description="Helical" evidence="3">
    <location>
        <begin position="1380"/>
        <end position="1401"/>
    </location>
</feature>
<accession>A0A1I8GND9</accession>
<dbReference type="GO" id="GO:0030286">
    <property type="term" value="C:dynein complex"/>
    <property type="evidence" value="ECO:0007669"/>
    <property type="project" value="InterPro"/>
</dbReference>
<dbReference type="PROSITE" id="PS00018">
    <property type="entry name" value="EF_HAND_1"/>
    <property type="match status" value="1"/>
</dbReference>
<feature type="transmembrane region" description="Helical" evidence="3">
    <location>
        <begin position="1155"/>
        <end position="1178"/>
    </location>
</feature>
<feature type="transmembrane region" description="Helical" evidence="3">
    <location>
        <begin position="1886"/>
        <end position="1910"/>
    </location>
</feature>
<feature type="transmembrane region" description="Helical" evidence="3">
    <location>
        <begin position="3640"/>
        <end position="3662"/>
    </location>
</feature>
<dbReference type="InterPro" id="IPR018247">
    <property type="entry name" value="EF_Hand_1_Ca_BS"/>
</dbReference>
<feature type="transmembrane region" description="Helical" evidence="3">
    <location>
        <begin position="1767"/>
        <end position="1788"/>
    </location>
</feature>
<feature type="transmembrane region" description="Helical" evidence="3">
    <location>
        <begin position="1633"/>
        <end position="1656"/>
    </location>
</feature>
<dbReference type="Proteomes" id="UP000095280">
    <property type="component" value="Unplaced"/>
</dbReference>
<feature type="transmembrane region" description="Helical" evidence="3">
    <location>
        <begin position="951"/>
        <end position="974"/>
    </location>
</feature>
<feature type="region of interest" description="Disordered" evidence="2">
    <location>
        <begin position="2466"/>
        <end position="2494"/>
    </location>
</feature>
<feature type="transmembrane region" description="Helical" evidence="3">
    <location>
        <begin position="871"/>
        <end position="889"/>
    </location>
</feature>
<organism evidence="5 6">
    <name type="scientific">Macrostomum lignano</name>
    <dbReference type="NCBI Taxonomy" id="282301"/>
    <lineage>
        <taxon>Eukaryota</taxon>
        <taxon>Metazoa</taxon>
        <taxon>Spiralia</taxon>
        <taxon>Lophotrochozoa</taxon>
        <taxon>Platyhelminthes</taxon>
        <taxon>Rhabditophora</taxon>
        <taxon>Macrostomorpha</taxon>
        <taxon>Macrostomida</taxon>
        <taxon>Macrostomidae</taxon>
        <taxon>Macrostomum</taxon>
    </lineage>
</organism>
<keyword evidence="3" id="KW-0812">Transmembrane</keyword>